<dbReference type="NCBIfam" id="TIGR00756">
    <property type="entry name" value="PPR"/>
    <property type="match status" value="6"/>
</dbReference>
<evidence type="ECO:0000313" key="5">
    <source>
        <dbReference type="Proteomes" id="UP001189624"/>
    </source>
</evidence>
<dbReference type="InterPro" id="IPR011990">
    <property type="entry name" value="TPR-like_helical_dom_sf"/>
</dbReference>
<dbReference type="AlphaFoldDB" id="A0AA86VYY7"/>
<dbReference type="Gene3D" id="1.25.40.10">
    <property type="entry name" value="Tetratricopeptide repeat domain"/>
    <property type="match status" value="2"/>
</dbReference>
<accession>A0AA86VYY7</accession>
<dbReference type="EMBL" id="OY731402">
    <property type="protein sequence ID" value="CAJ1957952.1"/>
    <property type="molecule type" value="Genomic_DNA"/>
</dbReference>
<dbReference type="Pfam" id="PF13041">
    <property type="entry name" value="PPR_2"/>
    <property type="match status" value="2"/>
</dbReference>
<dbReference type="Pfam" id="PF12854">
    <property type="entry name" value="PPR_1"/>
    <property type="match status" value="1"/>
</dbReference>
<reference evidence="4" key="1">
    <citation type="submission" date="2023-10" db="EMBL/GenBank/DDBJ databases">
        <authorList>
            <person name="Domelevo Entfellner J.-B."/>
        </authorList>
    </citation>
    <scope>NUCLEOTIDE SEQUENCE</scope>
</reference>
<gene>
    <name evidence="4" type="ORF">AYBTSS11_LOCUS17478</name>
</gene>
<evidence type="ECO:0000256" key="2">
    <source>
        <dbReference type="ARBA" id="ARBA00022737"/>
    </source>
</evidence>
<dbReference type="GO" id="GO:0003729">
    <property type="term" value="F:mRNA binding"/>
    <property type="evidence" value="ECO:0007669"/>
    <property type="project" value="TreeGrafter"/>
</dbReference>
<evidence type="ECO:0008006" key="6">
    <source>
        <dbReference type="Google" id="ProtNLM"/>
    </source>
</evidence>
<dbReference type="Pfam" id="PF01535">
    <property type="entry name" value="PPR"/>
    <property type="match status" value="1"/>
</dbReference>
<name>A0AA86VYY7_9FABA</name>
<dbReference type="PANTHER" id="PTHR47932:SF2">
    <property type="entry name" value="OS10G0484300 PROTEIN"/>
    <property type="match status" value="1"/>
</dbReference>
<feature type="repeat" description="PPR" evidence="3">
    <location>
        <begin position="156"/>
        <end position="190"/>
    </location>
</feature>
<dbReference type="InterPro" id="IPR002885">
    <property type="entry name" value="PPR_rpt"/>
</dbReference>
<evidence type="ECO:0000256" key="1">
    <source>
        <dbReference type="ARBA" id="ARBA00007626"/>
    </source>
</evidence>
<dbReference type="Proteomes" id="UP001189624">
    <property type="component" value="Chromosome 5"/>
</dbReference>
<keyword evidence="5" id="KW-1185">Reference proteome</keyword>
<evidence type="ECO:0000313" key="4">
    <source>
        <dbReference type="EMBL" id="CAJ1957952.1"/>
    </source>
</evidence>
<dbReference type="Gramene" id="rna-AYBTSS11_LOCUS17478">
    <property type="protein sequence ID" value="CAJ1957952.1"/>
    <property type="gene ID" value="gene-AYBTSS11_LOCUS17478"/>
</dbReference>
<feature type="repeat" description="PPR" evidence="3">
    <location>
        <begin position="55"/>
        <end position="89"/>
    </location>
</feature>
<feature type="repeat" description="PPR" evidence="3">
    <location>
        <begin position="18"/>
        <end position="54"/>
    </location>
</feature>
<feature type="repeat" description="PPR" evidence="3">
    <location>
        <begin position="121"/>
        <end position="155"/>
    </location>
</feature>
<organism evidence="4 5">
    <name type="scientific">Sphenostylis stenocarpa</name>
    <dbReference type="NCBI Taxonomy" id="92480"/>
    <lineage>
        <taxon>Eukaryota</taxon>
        <taxon>Viridiplantae</taxon>
        <taxon>Streptophyta</taxon>
        <taxon>Embryophyta</taxon>
        <taxon>Tracheophyta</taxon>
        <taxon>Spermatophyta</taxon>
        <taxon>Magnoliopsida</taxon>
        <taxon>eudicotyledons</taxon>
        <taxon>Gunneridae</taxon>
        <taxon>Pentapetalae</taxon>
        <taxon>rosids</taxon>
        <taxon>fabids</taxon>
        <taxon>Fabales</taxon>
        <taxon>Fabaceae</taxon>
        <taxon>Papilionoideae</taxon>
        <taxon>50 kb inversion clade</taxon>
        <taxon>NPAAA clade</taxon>
        <taxon>indigoferoid/millettioid clade</taxon>
        <taxon>Phaseoleae</taxon>
        <taxon>Sphenostylis</taxon>
    </lineage>
</organism>
<comment type="similarity">
    <text evidence="1">Belongs to the PPR family. P subfamily.</text>
</comment>
<evidence type="ECO:0000256" key="3">
    <source>
        <dbReference type="PROSITE-ProRule" id="PRU00708"/>
    </source>
</evidence>
<dbReference type="SUPFAM" id="SSF48452">
    <property type="entry name" value="TPR-like"/>
    <property type="match status" value="1"/>
</dbReference>
<keyword evidence="2" id="KW-0677">Repeat</keyword>
<proteinExistence type="inferred from homology"/>
<sequence>MGQVDVARTLLNKIPSPNTVLYNTLINGYVASGRFEEAKDLLYNNMVVAKGFEPNVITYTILINGFCKQGRLEEVAEIMNSMSAKGPSLTTSGVHLLDPCTLSKDGKIEEALQLFREMSSKGLTYNTLINAFLMRDSVHQAFKLVDEMLFRGCPLDNITYNGLIKVLCKTGAVEKGLGLFEEMLGKGIFPTIITCNILISALCKIEKVNDALKFLGSPLKQDGSFSRSTEQLGGYEFWELAVLLKKKSMKKITEFNI</sequence>
<dbReference type="PANTHER" id="PTHR47932">
    <property type="entry name" value="ATPASE EXPRESSION PROTEIN 3"/>
    <property type="match status" value="1"/>
</dbReference>
<dbReference type="PROSITE" id="PS51375">
    <property type="entry name" value="PPR"/>
    <property type="match status" value="4"/>
</dbReference>
<protein>
    <recommendedName>
        <fullName evidence="6">Pentatricopeptide repeat-containing protein</fullName>
    </recommendedName>
</protein>